<dbReference type="InterPro" id="IPR009057">
    <property type="entry name" value="Homeodomain-like_sf"/>
</dbReference>
<name>A0A518F088_9BACT</name>
<keyword evidence="3" id="KW-1185">Reference proteome</keyword>
<feature type="domain" description="DNA binding HTH" evidence="1">
    <location>
        <begin position="232"/>
        <end position="268"/>
    </location>
</feature>
<organism evidence="2 3">
    <name type="scientific">Saltatorellus ferox</name>
    <dbReference type="NCBI Taxonomy" id="2528018"/>
    <lineage>
        <taxon>Bacteria</taxon>
        <taxon>Pseudomonadati</taxon>
        <taxon>Planctomycetota</taxon>
        <taxon>Planctomycetia</taxon>
        <taxon>Planctomycetia incertae sedis</taxon>
        <taxon>Saltatorellus</taxon>
    </lineage>
</organism>
<protein>
    <submittedName>
        <fullName evidence="2">Bacterial regulatory protein, Fis family</fullName>
    </submittedName>
</protein>
<dbReference type="Pfam" id="PF02954">
    <property type="entry name" value="HTH_8"/>
    <property type="match status" value="1"/>
</dbReference>
<evidence type="ECO:0000313" key="2">
    <source>
        <dbReference type="EMBL" id="QDV09752.1"/>
    </source>
</evidence>
<dbReference type="Proteomes" id="UP000320390">
    <property type="component" value="Chromosome"/>
</dbReference>
<dbReference type="AlphaFoldDB" id="A0A518F088"/>
<evidence type="ECO:0000313" key="3">
    <source>
        <dbReference type="Proteomes" id="UP000320390"/>
    </source>
</evidence>
<dbReference type="EMBL" id="CP036434">
    <property type="protein sequence ID" value="QDV09752.1"/>
    <property type="molecule type" value="Genomic_DNA"/>
</dbReference>
<sequence length="273" mass="29692">MKNGVRLPASVLDSDPLNRLRPIVLIDPDPDGLEWLTSQLIATGRPIRGFSDAEHAKANFQVGDAAVVVVAIGHGTANLDHAEESSAQAVREAACWIRASHARPALLALARRALAPNSLVAALHRGATSVITVDQIVILRELVEAQLRARQSWEEQIEPPDQVAYPHSSLRGEAPGMEPRIRPSNGANSLREVTLTPRILLKDLPVNEPGWIPRPVDFQITDDDPIDLKLYESKAVLRAIAAADGNRTLAAQLLGIGKSTLYRRLSEWRATLG</sequence>
<reference evidence="2 3" key="1">
    <citation type="submission" date="2019-02" db="EMBL/GenBank/DDBJ databases">
        <title>Deep-cultivation of Planctomycetes and their phenomic and genomic characterization uncovers novel biology.</title>
        <authorList>
            <person name="Wiegand S."/>
            <person name="Jogler M."/>
            <person name="Boedeker C."/>
            <person name="Pinto D."/>
            <person name="Vollmers J."/>
            <person name="Rivas-Marin E."/>
            <person name="Kohn T."/>
            <person name="Peeters S.H."/>
            <person name="Heuer A."/>
            <person name="Rast P."/>
            <person name="Oberbeckmann S."/>
            <person name="Bunk B."/>
            <person name="Jeske O."/>
            <person name="Meyerdierks A."/>
            <person name="Storesund J.E."/>
            <person name="Kallscheuer N."/>
            <person name="Luecker S."/>
            <person name="Lage O.M."/>
            <person name="Pohl T."/>
            <person name="Merkel B.J."/>
            <person name="Hornburger P."/>
            <person name="Mueller R.-W."/>
            <person name="Bruemmer F."/>
            <person name="Labrenz M."/>
            <person name="Spormann A.M."/>
            <person name="Op den Camp H."/>
            <person name="Overmann J."/>
            <person name="Amann R."/>
            <person name="Jetten M.S.M."/>
            <person name="Mascher T."/>
            <person name="Medema M.H."/>
            <person name="Devos D.P."/>
            <person name="Kaster A.-K."/>
            <person name="Ovreas L."/>
            <person name="Rohde M."/>
            <person name="Galperin M.Y."/>
            <person name="Jogler C."/>
        </authorList>
    </citation>
    <scope>NUCLEOTIDE SEQUENCE [LARGE SCALE GENOMIC DNA]</scope>
    <source>
        <strain evidence="2 3">Poly30</strain>
    </source>
</reference>
<dbReference type="PRINTS" id="PR01590">
    <property type="entry name" value="HTHFIS"/>
</dbReference>
<dbReference type="InterPro" id="IPR002197">
    <property type="entry name" value="HTH_Fis"/>
</dbReference>
<evidence type="ECO:0000259" key="1">
    <source>
        <dbReference type="Pfam" id="PF02954"/>
    </source>
</evidence>
<dbReference type="GO" id="GO:0043565">
    <property type="term" value="F:sequence-specific DNA binding"/>
    <property type="evidence" value="ECO:0007669"/>
    <property type="project" value="InterPro"/>
</dbReference>
<dbReference type="SUPFAM" id="SSF46689">
    <property type="entry name" value="Homeodomain-like"/>
    <property type="match status" value="1"/>
</dbReference>
<accession>A0A518F088</accession>
<dbReference type="Gene3D" id="1.10.10.60">
    <property type="entry name" value="Homeodomain-like"/>
    <property type="match status" value="1"/>
</dbReference>
<dbReference type="OrthoDB" id="5624883at2"/>
<proteinExistence type="predicted"/>
<dbReference type="RefSeq" id="WP_145204664.1">
    <property type="nucleotide sequence ID" value="NZ_CP036434.1"/>
</dbReference>
<gene>
    <name evidence="2" type="ORF">Poly30_53110</name>
</gene>